<proteinExistence type="predicted"/>
<evidence type="ECO:0000313" key="3">
    <source>
        <dbReference type="EMBL" id="CAE2330110.1"/>
    </source>
</evidence>
<dbReference type="EMBL" id="HBKN01041778">
    <property type="protein sequence ID" value="CAE2330110.1"/>
    <property type="molecule type" value="Transcribed_RNA"/>
</dbReference>
<feature type="compositionally biased region" description="Basic and acidic residues" evidence="1">
    <location>
        <begin position="258"/>
        <end position="283"/>
    </location>
</feature>
<dbReference type="CDD" id="cd00038">
    <property type="entry name" value="CAP_ED"/>
    <property type="match status" value="1"/>
</dbReference>
<name>A0A7S4PBP7_GUITH</name>
<dbReference type="PROSITE" id="PS50042">
    <property type="entry name" value="CNMP_BINDING_3"/>
    <property type="match status" value="1"/>
</dbReference>
<dbReference type="SUPFAM" id="SSF63882">
    <property type="entry name" value="MoeA N-terminal region -like"/>
    <property type="match status" value="1"/>
</dbReference>
<evidence type="ECO:0000256" key="1">
    <source>
        <dbReference type="SAM" id="MobiDB-lite"/>
    </source>
</evidence>
<accession>A0A7S4PBP7</accession>
<feature type="domain" description="Cyclic nucleotide-binding" evidence="2">
    <location>
        <begin position="582"/>
        <end position="660"/>
    </location>
</feature>
<dbReference type="SUPFAM" id="SSF51206">
    <property type="entry name" value="cAMP-binding domain-like"/>
    <property type="match status" value="1"/>
</dbReference>
<dbReference type="InterPro" id="IPR000595">
    <property type="entry name" value="cNMP-bd_dom"/>
</dbReference>
<dbReference type="InterPro" id="IPR036135">
    <property type="entry name" value="MoeA_linker/N_sf"/>
</dbReference>
<organism evidence="3">
    <name type="scientific">Guillardia theta</name>
    <name type="common">Cryptophyte</name>
    <name type="synonym">Cryptomonas phi</name>
    <dbReference type="NCBI Taxonomy" id="55529"/>
    <lineage>
        <taxon>Eukaryota</taxon>
        <taxon>Cryptophyceae</taxon>
        <taxon>Pyrenomonadales</taxon>
        <taxon>Geminigeraceae</taxon>
        <taxon>Guillardia</taxon>
    </lineage>
</organism>
<dbReference type="InterPro" id="IPR018490">
    <property type="entry name" value="cNMP-bd_dom_sf"/>
</dbReference>
<dbReference type="GO" id="GO:0032324">
    <property type="term" value="P:molybdopterin cofactor biosynthetic process"/>
    <property type="evidence" value="ECO:0007669"/>
    <property type="project" value="InterPro"/>
</dbReference>
<gene>
    <name evidence="3" type="ORF">GTHE00462_LOCUS32669</name>
</gene>
<reference evidence="3" key="1">
    <citation type="submission" date="2021-01" db="EMBL/GenBank/DDBJ databases">
        <authorList>
            <person name="Corre E."/>
            <person name="Pelletier E."/>
            <person name="Niang G."/>
            <person name="Scheremetjew M."/>
            <person name="Finn R."/>
            <person name="Kale V."/>
            <person name="Holt S."/>
            <person name="Cochrane G."/>
            <person name="Meng A."/>
            <person name="Brown T."/>
            <person name="Cohen L."/>
        </authorList>
    </citation>
    <scope>NUCLEOTIDE SEQUENCE</scope>
    <source>
        <strain evidence="3">CCMP 2712</strain>
    </source>
</reference>
<feature type="region of interest" description="Disordered" evidence="1">
    <location>
        <begin position="657"/>
        <end position="684"/>
    </location>
</feature>
<evidence type="ECO:0000259" key="2">
    <source>
        <dbReference type="PROSITE" id="PS50042"/>
    </source>
</evidence>
<dbReference type="AlphaFoldDB" id="A0A7S4PBP7"/>
<dbReference type="Gene3D" id="2.60.120.10">
    <property type="entry name" value="Jelly Rolls"/>
    <property type="match status" value="1"/>
</dbReference>
<sequence length="890" mass="100258">MFTTVTQSGFRRVKMKSTAARPNESINISAPLEDSQTAQIDKEYMKLKAKKGLSTKTTEKIPINKKDGLLVTLEKYDAKEFLIDVSDMKVLNAGNKRSFVPHYLAISLAVDQGNPDCFITPDIRIPELGYPTKDKCVWHVKTNLKVLPTDNNYTLGKYHVQMMSGVDKCEFRVMVFLDRFIPTITMSQKGAGGGYRPGLKEKMENIWKSVIVGNISSSNQRRKQGWAGNFPMTDLNITSTILKNADKSDNVKQSSQRVKQDGDRFRRPESSERKPQAPHDSRWGEIVSVTFNRAVSSVCSSHQEAGSIRLKTRPFKDILYPKSNASPEPQNLSSLNNTFTSGVRQVPFSPMSVEPALEDATFWRGDPSRSLHSPLRARSTPIASPIFSVRESSGARDEVLALLKGSEPVAKKILPGYKYVELDVPTASVRGYAIKIRDGYGHRKIVQSDKLEEGEACFVAIGDVVPEGTDAVAELHFTEKVFQGQQMYIKVGDLLTSGKNIQLERRPLYAGSGKFITARQYFTMRYPHLLPEFEKIYKKHFEKFVPAVDHNSPGWREIEIKKMSESLVQPLIESIDTCSSYLFKHLYSHERRRLAEASQVLVLQPSSVLAHQGEDEEQDGRRARSLYILLAGTLVVHRLTESQQREPKKNSLEALLSKGKAPMTPKSHPSEPSSEEEAEEAEEAFTVRKLNKELGLIALEQYGTILGHIQEPKSVVGERQLFFGEPWPCTLRCQGTVKVAEISFKAYSDILLERPEILSGKSQEEQESKFTERQNHEDLMRIIDGRESLPMKTKAADLYALSREEGDEREALKKYMRYDEEAVKQRAEKKREVEIIDELIKLQALSEEQMSVVAKEREGFLAALDLRTEAIPLSQSSDAMLSILASQGAM</sequence>
<feature type="compositionally biased region" description="Acidic residues" evidence="1">
    <location>
        <begin position="673"/>
        <end position="683"/>
    </location>
</feature>
<dbReference type="InterPro" id="IPR014710">
    <property type="entry name" value="RmlC-like_jellyroll"/>
</dbReference>
<feature type="region of interest" description="Disordered" evidence="1">
    <location>
        <begin position="246"/>
        <end position="284"/>
    </location>
</feature>
<protein>
    <recommendedName>
        <fullName evidence="2">Cyclic nucleotide-binding domain-containing protein</fullName>
    </recommendedName>
</protein>